<evidence type="ECO:0000313" key="6">
    <source>
        <dbReference type="EMBL" id="MBP1988509.1"/>
    </source>
</evidence>
<keyword evidence="4 5" id="KW-0732">Signal</keyword>
<evidence type="ECO:0000256" key="2">
    <source>
        <dbReference type="ARBA" id="ARBA00008520"/>
    </source>
</evidence>
<dbReference type="Pfam" id="PF13416">
    <property type="entry name" value="SBP_bac_8"/>
    <property type="match status" value="1"/>
</dbReference>
<dbReference type="InterPro" id="IPR050490">
    <property type="entry name" value="Bact_solute-bd_prot1"/>
</dbReference>
<dbReference type="InterPro" id="IPR006059">
    <property type="entry name" value="SBP"/>
</dbReference>
<comment type="subcellular location">
    <subcellularLocation>
        <location evidence="1">Cell envelope</location>
    </subcellularLocation>
</comment>
<reference evidence="6 7" key="1">
    <citation type="submission" date="2021-03" db="EMBL/GenBank/DDBJ databases">
        <title>Genomic Encyclopedia of Type Strains, Phase IV (KMG-IV): sequencing the most valuable type-strain genomes for metagenomic binning, comparative biology and taxonomic classification.</title>
        <authorList>
            <person name="Goeker M."/>
        </authorList>
    </citation>
    <scope>NUCLEOTIDE SEQUENCE [LARGE SCALE GENOMIC DNA]</scope>
    <source>
        <strain evidence="6 7">DSM 26048</strain>
    </source>
</reference>
<comment type="caution">
    <text evidence="6">The sequence shown here is derived from an EMBL/GenBank/DDBJ whole genome shotgun (WGS) entry which is preliminary data.</text>
</comment>
<name>A0ABS4ILR6_9BACL</name>
<dbReference type="EMBL" id="JAGGLB010000001">
    <property type="protein sequence ID" value="MBP1988509.1"/>
    <property type="molecule type" value="Genomic_DNA"/>
</dbReference>
<evidence type="ECO:0000256" key="5">
    <source>
        <dbReference type="SAM" id="SignalP"/>
    </source>
</evidence>
<feature type="signal peptide" evidence="5">
    <location>
        <begin position="1"/>
        <end position="27"/>
    </location>
</feature>
<dbReference type="CDD" id="cd13585">
    <property type="entry name" value="PBP2_TMBP_like"/>
    <property type="match status" value="1"/>
</dbReference>
<dbReference type="PANTHER" id="PTHR43649:SF31">
    <property type="entry name" value="SN-GLYCEROL-3-PHOSPHATE-BINDING PERIPLASMIC PROTEIN UGPB"/>
    <property type="match status" value="1"/>
</dbReference>
<evidence type="ECO:0000313" key="7">
    <source>
        <dbReference type="Proteomes" id="UP001519287"/>
    </source>
</evidence>
<protein>
    <submittedName>
        <fullName evidence="6">Multiple sugar transport system substrate-binding protein</fullName>
    </submittedName>
</protein>
<feature type="chain" id="PRO_5045050697" evidence="5">
    <location>
        <begin position="28"/>
        <end position="437"/>
    </location>
</feature>
<sequence length="437" mass="49037">MNKHRFLRTKRWGILLLVMAVILAACSNSGTDQGKEGDKGGSSGGGKKKVELIYQAWYQPYLDYVQQSAVKYQELHPELEFSVKAEILPFGKYWDKLLTQAAGNVLPDIFDMNGPNFYDYVTKDLLLSLQPYIPDSEYKEDEFVKSIQDLYRYKDELYGVSAAMDGNGIFYNKKIFDENHVPYPDDTWDLEKFRSVAKQLTKAGSYWGASISLNMLIAQPYLLSQGGAFYNEDKTESLLDSKENIETMQFLQDMIFVDKSAPDKTEIPNDNPETLFVAGKIAMHPSGSALSALLQPEKNLDWDVAPYPEGSKGRIVVTHGPARVVSANSKNKDIAADFVLFLGLKDSLVELSKNNISSRKDLQQNFIDTQPDKNLKVLVESTSYAAIYPSTANFKIWNNEITKQGDLLMLNQTKPKEALQAAAAKMNEALKNVPKGK</sequence>
<organism evidence="6 7">
    <name type="scientific">Paenibacillus eucommiae</name>
    <dbReference type="NCBI Taxonomy" id="1355755"/>
    <lineage>
        <taxon>Bacteria</taxon>
        <taxon>Bacillati</taxon>
        <taxon>Bacillota</taxon>
        <taxon>Bacilli</taxon>
        <taxon>Bacillales</taxon>
        <taxon>Paenibacillaceae</taxon>
        <taxon>Paenibacillus</taxon>
    </lineage>
</organism>
<proteinExistence type="inferred from homology"/>
<keyword evidence="6" id="KW-0762">Sugar transport</keyword>
<dbReference type="PANTHER" id="PTHR43649">
    <property type="entry name" value="ARABINOSE-BINDING PROTEIN-RELATED"/>
    <property type="match status" value="1"/>
</dbReference>
<comment type="similarity">
    <text evidence="2">Belongs to the bacterial solute-binding protein 1 family.</text>
</comment>
<evidence type="ECO:0000256" key="1">
    <source>
        <dbReference type="ARBA" id="ARBA00004196"/>
    </source>
</evidence>
<dbReference type="SUPFAM" id="SSF53850">
    <property type="entry name" value="Periplasmic binding protein-like II"/>
    <property type="match status" value="1"/>
</dbReference>
<keyword evidence="3" id="KW-0813">Transport</keyword>
<keyword evidence="7" id="KW-1185">Reference proteome</keyword>
<dbReference type="Proteomes" id="UP001519287">
    <property type="component" value="Unassembled WGS sequence"/>
</dbReference>
<evidence type="ECO:0000256" key="4">
    <source>
        <dbReference type="ARBA" id="ARBA00022729"/>
    </source>
</evidence>
<dbReference type="Gene3D" id="3.40.190.10">
    <property type="entry name" value="Periplasmic binding protein-like II"/>
    <property type="match status" value="1"/>
</dbReference>
<evidence type="ECO:0000256" key="3">
    <source>
        <dbReference type="ARBA" id="ARBA00022448"/>
    </source>
</evidence>
<accession>A0ABS4ILR6</accession>
<gene>
    <name evidence="6" type="ORF">J2Z66_000104</name>
</gene>
<dbReference type="PROSITE" id="PS51257">
    <property type="entry name" value="PROKAR_LIPOPROTEIN"/>
    <property type="match status" value="1"/>
</dbReference>
<dbReference type="RefSeq" id="WP_209968492.1">
    <property type="nucleotide sequence ID" value="NZ_JAGGLB010000001.1"/>
</dbReference>